<accession>A0ABU5PR14</accession>
<evidence type="ECO:0000313" key="3">
    <source>
        <dbReference type="Proteomes" id="UP001292216"/>
    </source>
</evidence>
<keyword evidence="3" id="KW-1185">Reference proteome</keyword>
<evidence type="ECO:0000256" key="1">
    <source>
        <dbReference type="SAM" id="MobiDB-lite"/>
    </source>
</evidence>
<sequence length="350" mass="36270">MTRPKTNAQELAQPVVRYEAGGLQVELERDHVVLIPLAPAAEQEKQALLRQLAERPRLVVALAESGAGGIAKLLPADRAPGAPGGVRCACGDPGCARLAPALAAARAAWAADAELRLRQLGWTREALLAAVWAAWAAEAPLADAEAALRRAAGPREGARREAAGPGGPPLAERLAEAAEQGRLHQPGPEFHDVDVELGPAGPPAAGKQPPAGRTRAVGSAAARRAGGGDGAVARRRAGHAAGGGTRRPAAAQAGLTAVHGQSGQAPPRTAAPRGAQRRLIALRPVGPPLGRPPHTCPKMFISHLSTPHSWAGSANFFTPHFHRMERILYHQNQQISCSQGQCSLGAQRGI</sequence>
<dbReference type="Proteomes" id="UP001292216">
    <property type="component" value="Unassembled WGS sequence"/>
</dbReference>
<name>A0ABU5PR14_9BACL</name>
<evidence type="ECO:0000313" key="2">
    <source>
        <dbReference type="EMBL" id="MEA3572370.1"/>
    </source>
</evidence>
<dbReference type="EMBL" id="JAYERP010000001">
    <property type="protein sequence ID" value="MEA3572370.1"/>
    <property type="molecule type" value="Genomic_DNA"/>
</dbReference>
<dbReference type="RefSeq" id="WP_323078952.1">
    <property type="nucleotide sequence ID" value="NZ_JAYERP010000001.1"/>
</dbReference>
<feature type="region of interest" description="Disordered" evidence="1">
    <location>
        <begin position="179"/>
        <end position="274"/>
    </location>
</feature>
<feature type="compositionally biased region" description="Low complexity" evidence="1">
    <location>
        <begin position="203"/>
        <end position="224"/>
    </location>
</feature>
<proteinExistence type="predicted"/>
<evidence type="ECO:0008006" key="4">
    <source>
        <dbReference type="Google" id="ProtNLM"/>
    </source>
</evidence>
<reference evidence="2 3" key="1">
    <citation type="submission" date="2023-12" db="EMBL/GenBank/DDBJ databases">
        <title>Whole genome sequencing of Paenibacillus phoenicis isolated from the Phoenix Mars Lander spacecraft assembly facility.</title>
        <authorList>
            <person name="Garcia A."/>
            <person name="Venkateswaran K."/>
        </authorList>
    </citation>
    <scope>NUCLEOTIDE SEQUENCE [LARGE SCALE GENOMIC DNA]</scope>
    <source>
        <strain evidence="2 3">3PO2SA</strain>
    </source>
</reference>
<comment type="caution">
    <text evidence="2">The sequence shown here is derived from an EMBL/GenBank/DDBJ whole genome shotgun (WGS) entry which is preliminary data.</text>
</comment>
<gene>
    <name evidence="2" type="ORF">U9M73_20800</name>
</gene>
<protein>
    <recommendedName>
        <fullName evidence="4">SWIM-type domain-containing protein</fullName>
    </recommendedName>
</protein>
<organism evidence="2 3">
    <name type="scientific">Paenibacillus phoenicis</name>
    <dbReference type="NCBI Taxonomy" id="554117"/>
    <lineage>
        <taxon>Bacteria</taxon>
        <taxon>Bacillati</taxon>
        <taxon>Bacillota</taxon>
        <taxon>Bacilli</taxon>
        <taxon>Bacillales</taxon>
        <taxon>Paenibacillaceae</taxon>
        <taxon>Paenibacillus</taxon>
    </lineage>
</organism>